<evidence type="ECO:0000259" key="1">
    <source>
        <dbReference type="Pfam" id="PF08241"/>
    </source>
</evidence>
<dbReference type="CDD" id="cd02440">
    <property type="entry name" value="AdoMet_MTases"/>
    <property type="match status" value="1"/>
</dbReference>
<comment type="caution">
    <text evidence="2">The sequence shown here is derived from an EMBL/GenBank/DDBJ whole genome shotgun (WGS) entry which is preliminary data.</text>
</comment>
<dbReference type="PANTHER" id="PTHR43591">
    <property type="entry name" value="METHYLTRANSFERASE"/>
    <property type="match status" value="1"/>
</dbReference>
<name>A0A1F5X303_9BACT</name>
<reference evidence="2 3" key="1">
    <citation type="journal article" date="2016" name="Nat. Commun.">
        <title>Thousands of microbial genomes shed light on interconnected biogeochemical processes in an aquifer system.</title>
        <authorList>
            <person name="Anantharaman K."/>
            <person name="Brown C.T."/>
            <person name="Hug L.A."/>
            <person name="Sharon I."/>
            <person name="Castelle C.J."/>
            <person name="Probst A.J."/>
            <person name="Thomas B.C."/>
            <person name="Singh A."/>
            <person name="Wilkins M.J."/>
            <person name="Karaoz U."/>
            <person name="Brodie E.L."/>
            <person name="Williams K.H."/>
            <person name="Hubbard S.S."/>
            <person name="Banfield J.F."/>
        </authorList>
    </citation>
    <scope>NUCLEOTIDE SEQUENCE [LARGE SCALE GENOMIC DNA]</scope>
</reference>
<dbReference type="SUPFAM" id="SSF53335">
    <property type="entry name" value="S-adenosyl-L-methionine-dependent methyltransferases"/>
    <property type="match status" value="1"/>
</dbReference>
<dbReference type="GO" id="GO:0008757">
    <property type="term" value="F:S-adenosylmethionine-dependent methyltransferase activity"/>
    <property type="evidence" value="ECO:0007669"/>
    <property type="project" value="InterPro"/>
</dbReference>
<dbReference type="EMBL" id="MFIE01000027">
    <property type="protein sequence ID" value="OGF82213.1"/>
    <property type="molecule type" value="Genomic_DNA"/>
</dbReference>
<evidence type="ECO:0000313" key="2">
    <source>
        <dbReference type="EMBL" id="OGF82213.1"/>
    </source>
</evidence>
<accession>A0A1F5X303</accession>
<proteinExistence type="predicted"/>
<gene>
    <name evidence="2" type="ORF">A3B18_02750</name>
</gene>
<dbReference type="Gene3D" id="3.40.50.150">
    <property type="entry name" value="Vaccinia Virus protein VP39"/>
    <property type="match status" value="1"/>
</dbReference>
<dbReference type="PANTHER" id="PTHR43591:SF110">
    <property type="entry name" value="RHODANESE DOMAIN-CONTAINING PROTEIN"/>
    <property type="match status" value="1"/>
</dbReference>
<dbReference type="InterPro" id="IPR013216">
    <property type="entry name" value="Methyltransf_11"/>
</dbReference>
<dbReference type="AlphaFoldDB" id="A0A1F5X303"/>
<dbReference type="Proteomes" id="UP000178684">
    <property type="component" value="Unassembled WGS sequence"/>
</dbReference>
<protein>
    <recommendedName>
        <fullName evidence="1">Methyltransferase type 11 domain-containing protein</fullName>
    </recommendedName>
</protein>
<sequence>MKTEPKVYPYMTVEEMRIRKDLVEDIPKEGGGTRFEGSTIPELALEYFKRDQKILECGSVFGAFTKYMRDQGYKDYHVLDFANMLHFAGKEEVTFHEIDFNTEKMPYPDKSFDGVTAWGVAEHMENPFHFVREVWRVTKPGGVFLFSLPNVHHLSSRLGFLFHGVFPRWNLKSNHITILPNGVIEKTIFRYFELEKTVYTKPGTITTRKPKWPLRRIFDRISEKTFPSNALFGNYVGYVLRRKDKYDPPVYSR</sequence>
<evidence type="ECO:0000313" key="3">
    <source>
        <dbReference type="Proteomes" id="UP000178684"/>
    </source>
</evidence>
<feature type="domain" description="Methyltransferase type 11" evidence="1">
    <location>
        <begin position="55"/>
        <end position="146"/>
    </location>
</feature>
<dbReference type="InterPro" id="IPR029063">
    <property type="entry name" value="SAM-dependent_MTases_sf"/>
</dbReference>
<organism evidence="2 3">
    <name type="scientific">Candidatus Giovannonibacteria bacterium RIFCSPLOWO2_01_FULL_46_13</name>
    <dbReference type="NCBI Taxonomy" id="1798352"/>
    <lineage>
        <taxon>Bacteria</taxon>
        <taxon>Candidatus Giovannoniibacteriota</taxon>
    </lineage>
</organism>
<dbReference type="Pfam" id="PF08241">
    <property type="entry name" value="Methyltransf_11"/>
    <property type="match status" value="1"/>
</dbReference>